<feature type="region of interest" description="Disordered" evidence="5">
    <location>
        <begin position="641"/>
        <end position="697"/>
    </location>
</feature>
<feature type="region of interest" description="Disordered" evidence="5">
    <location>
        <begin position="235"/>
        <end position="277"/>
    </location>
</feature>
<dbReference type="Gene3D" id="3.30.70.330">
    <property type="match status" value="2"/>
</dbReference>
<feature type="compositionally biased region" description="Polar residues" evidence="5">
    <location>
        <begin position="661"/>
        <end position="671"/>
    </location>
</feature>
<evidence type="ECO:0000259" key="6">
    <source>
        <dbReference type="PROSITE" id="PS50102"/>
    </source>
</evidence>
<proteinExistence type="predicted"/>
<dbReference type="CDD" id="cd21546">
    <property type="entry name" value="SPOC_FPA-like"/>
    <property type="match status" value="1"/>
</dbReference>
<dbReference type="Pfam" id="PF00076">
    <property type="entry name" value="RRM_1"/>
    <property type="match status" value="2"/>
</dbReference>
<dbReference type="AlphaFoldDB" id="A0A6P6SFQ2"/>
<feature type="domain" description="RRM" evidence="6">
    <location>
        <begin position="162"/>
        <end position="235"/>
    </location>
</feature>
<gene>
    <name evidence="8" type="primary">LOC113690782</name>
</gene>
<feature type="region of interest" description="Disordered" evidence="5">
    <location>
        <begin position="101"/>
        <end position="154"/>
    </location>
</feature>
<feature type="compositionally biased region" description="Polar residues" evidence="5">
    <location>
        <begin position="678"/>
        <end position="694"/>
    </location>
</feature>
<evidence type="ECO:0000256" key="3">
    <source>
        <dbReference type="ARBA" id="ARBA00023242"/>
    </source>
</evidence>
<accession>A0A6P6SFQ2</accession>
<dbReference type="GO" id="GO:0005634">
    <property type="term" value="C:nucleus"/>
    <property type="evidence" value="ECO:0007669"/>
    <property type="project" value="UniProtKB-SubCell"/>
</dbReference>
<reference evidence="7" key="1">
    <citation type="journal article" date="2025" name="Foods">
        <title>Unveiling the Microbial Signatures of Arabica Coffee Cherries: Insights into Ripeness Specific Diversity, Functional Traits, and Implications for Quality and Safety.</title>
        <authorList>
            <consortium name="RefSeq"/>
            <person name="Tenea G.N."/>
            <person name="Cifuentes V."/>
            <person name="Reyes P."/>
            <person name="Cevallos-Vallejos M."/>
        </authorList>
    </citation>
    <scope>NUCLEOTIDE SEQUENCE [LARGE SCALE GENOMIC DNA]</scope>
</reference>
<evidence type="ECO:0000256" key="4">
    <source>
        <dbReference type="PROSITE-ProRule" id="PRU00176"/>
    </source>
</evidence>
<dbReference type="PROSITE" id="PS50102">
    <property type="entry name" value="RRM"/>
    <property type="match status" value="2"/>
</dbReference>
<feature type="compositionally biased region" description="Basic and acidic residues" evidence="5">
    <location>
        <begin position="260"/>
        <end position="271"/>
    </location>
</feature>
<keyword evidence="7" id="KW-1185">Reference proteome</keyword>
<reference evidence="8" key="2">
    <citation type="submission" date="2025-08" db="UniProtKB">
        <authorList>
            <consortium name="RefSeq"/>
        </authorList>
    </citation>
    <scope>IDENTIFICATION</scope>
    <source>
        <tissue evidence="8">Leaves</tissue>
    </source>
</reference>
<dbReference type="OrthoDB" id="439808at2759"/>
<comment type="subcellular location">
    <subcellularLocation>
        <location evidence="1">Nucleus</location>
    </subcellularLocation>
</comment>
<dbReference type="CDD" id="cd00590">
    <property type="entry name" value="RRM_SF"/>
    <property type="match status" value="2"/>
</dbReference>
<dbReference type="InterPro" id="IPR012677">
    <property type="entry name" value="Nucleotide-bd_a/b_plait_sf"/>
</dbReference>
<dbReference type="InterPro" id="IPR035979">
    <property type="entry name" value="RBD_domain_sf"/>
</dbReference>
<dbReference type="InterPro" id="IPR000504">
    <property type="entry name" value="RRM_dom"/>
</dbReference>
<sequence>MSGRGGRDRFRREHPLRSEEKSHHGRSNPPSRHLWVGNLSHNLDESSLTHHFLQFGELESVAFQPGRSYAFINLKNEEDAFAAMRELQGFSVAGNPLRIEFTKAEKSTPQRDDNYSQRRDEQRTAVRGSPFSQRDSRVRHSSPDFPYPDKSKVHDKNVEPSEVLWIGFPAQLKVDEFILRKAFAPFGEIEKITAFPGRTYAFVRFRSVKAACRAKDTLHGKLFGNPRVHLCFAKSESGTSNRERNSINAPQSPQFRSHGHASDSSRKDRDFGGLTGDLNVRSPRFMSNFEPGDPDIMSFGSKNDAWAGGNGAFEQRFYDLSSEQGIPGNAYEHRSSPPGSRGPHFREFSPLEFPRQGPYDDDPFDLPEDSLLFPGAKKLKTSSFAPENELPEYPFSDSAKAKRVPSGVYMDFQPDAYEKSSDSEPFGYKQIQDHPVKSTQNYDVRNDHWSAPYDGFQMVSAPLPSYPERTRLAPESQQLYVNKEWKWEGTIAKGGTPVCRARCFPVGKLMDMVLPEILDCTARTSLDMLAKHYYQAAGAWVVFFVPASDPDIALYNEFMNYLGEKQRAAVAKLDDKNTLFLVPPSDFSEKVLKVPGKLSISGVVLRLEHPGPSYGSIHQQEKKEANFTSLHGSTSVVKPISPSGLYPSMPTLPDIDRPPVRNTSFTENFSSGPLPASFSRSDVRNTSGNLSDSIGDTRHVNAFPQHKTMVGPKWSPHDMQNLSSNIRNIRSQTNSMVNSITEGYNPQPVSRIGNQALQENFPALSSMPPTALQPEQLVQLATTILGQQRHSGAVSTGSDWAQQNNALPNYQVGPETSLSQYGQIQQLQQQIPNLPAMPQRELQPGSLVNQQQQNAGQGEGDTEKRLQATLQLAAALLQQIQQGKGT</sequence>
<keyword evidence="3" id="KW-0539">Nucleus</keyword>
<evidence type="ECO:0000313" key="8">
    <source>
        <dbReference type="RefSeq" id="XP_027064649.2"/>
    </source>
</evidence>
<feature type="region of interest" description="Disordered" evidence="5">
    <location>
        <begin position="324"/>
        <end position="364"/>
    </location>
</feature>
<dbReference type="SUPFAM" id="SSF54928">
    <property type="entry name" value="RNA-binding domain, RBD"/>
    <property type="match status" value="2"/>
</dbReference>
<organism evidence="7 8">
    <name type="scientific">Coffea arabica</name>
    <name type="common">Arabian coffee</name>
    <dbReference type="NCBI Taxonomy" id="13443"/>
    <lineage>
        <taxon>Eukaryota</taxon>
        <taxon>Viridiplantae</taxon>
        <taxon>Streptophyta</taxon>
        <taxon>Embryophyta</taxon>
        <taxon>Tracheophyta</taxon>
        <taxon>Spermatophyta</taxon>
        <taxon>Magnoliopsida</taxon>
        <taxon>eudicotyledons</taxon>
        <taxon>Gunneridae</taxon>
        <taxon>Pentapetalae</taxon>
        <taxon>asterids</taxon>
        <taxon>lamiids</taxon>
        <taxon>Gentianales</taxon>
        <taxon>Rubiaceae</taxon>
        <taxon>Ixoroideae</taxon>
        <taxon>Gardenieae complex</taxon>
        <taxon>Bertiereae - Coffeeae clade</taxon>
        <taxon>Coffeeae</taxon>
        <taxon>Coffea</taxon>
    </lineage>
</organism>
<feature type="compositionally biased region" description="Polar residues" evidence="5">
    <location>
        <begin position="236"/>
        <end position="255"/>
    </location>
</feature>
<evidence type="ECO:0000313" key="7">
    <source>
        <dbReference type="Proteomes" id="UP001652660"/>
    </source>
</evidence>
<dbReference type="GeneID" id="113690782"/>
<feature type="compositionally biased region" description="Basic and acidic residues" evidence="5">
    <location>
        <begin position="101"/>
        <end position="124"/>
    </location>
</feature>
<dbReference type="RefSeq" id="XP_027064649.2">
    <property type="nucleotide sequence ID" value="XM_027208848.2"/>
</dbReference>
<protein>
    <submittedName>
        <fullName evidence="8">Flowering time control protein FPA</fullName>
    </submittedName>
</protein>
<feature type="compositionally biased region" description="Basic and acidic residues" evidence="5">
    <location>
        <begin position="134"/>
        <end position="154"/>
    </location>
</feature>
<feature type="compositionally biased region" description="Basic and acidic residues" evidence="5">
    <location>
        <begin position="1"/>
        <end position="22"/>
    </location>
</feature>
<evidence type="ECO:0000256" key="1">
    <source>
        <dbReference type="ARBA" id="ARBA00004123"/>
    </source>
</evidence>
<dbReference type="GO" id="GO:0003723">
    <property type="term" value="F:RNA binding"/>
    <property type="evidence" value="ECO:0007669"/>
    <property type="project" value="UniProtKB-UniRule"/>
</dbReference>
<evidence type="ECO:0000256" key="5">
    <source>
        <dbReference type="SAM" id="MobiDB-lite"/>
    </source>
</evidence>
<keyword evidence="2 4" id="KW-0694">RNA-binding</keyword>
<feature type="region of interest" description="Disordered" evidence="5">
    <location>
        <begin position="1"/>
        <end position="33"/>
    </location>
</feature>
<name>A0A6P6SFQ2_COFAR</name>
<evidence type="ECO:0000256" key="2">
    <source>
        <dbReference type="ARBA" id="ARBA00022884"/>
    </source>
</evidence>
<feature type="domain" description="RRM" evidence="6">
    <location>
        <begin position="32"/>
        <end position="104"/>
    </location>
</feature>
<dbReference type="PANTHER" id="PTHR23189">
    <property type="entry name" value="RNA RECOGNITION MOTIF-CONTAINING"/>
    <property type="match status" value="1"/>
</dbReference>
<dbReference type="Proteomes" id="UP001652660">
    <property type="component" value="Chromosome 5e"/>
</dbReference>
<dbReference type="Pfam" id="PF07744">
    <property type="entry name" value="SPOC"/>
    <property type="match status" value="1"/>
</dbReference>
<dbReference type="SMART" id="SM00360">
    <property type="entry name" value="RRM"/>
    <property type="match status" value="2"/>
</dbReference>
<dbReference type="InterPro" id="IPR012921">
    <property type="entry name" value="SPOC_C"/>
</dbReference>